<gene>
    <name evidence="2" type="ORF">ENM28_03810</name>
</gene>
<sequence>MKRQGYLLVMVALALTLFGLLLLPYSLLSRLNAERTLRSQSSLQALYLAEAGAWEAIARLDSKNGAPGSPLLVCRTAIAPCTSTSPDYVGCYTYSSSQPTDCTTPTLPSGTTVTFWGFGKTKDGLVRWVKVTYDTANQAMLSWEVLP</sequence>
<organism evidence="2">
    <name type="scientific">Thermus caliditerrae</name>
    <dbReference type="NCBI Taxonomy" id="1330700"/>
    <lineage>
        <taxon>Bacteria</taxon>
        <taxon>Thermotogati</taxon>
        <taxon>Deinococcota</taxon>
        <taxon>Deinococci</taxon>
        <taxon>Thermales</taxon>
        <taxon>Thermaceae</taxon>
        <taxon>Thermus</taxon>
    </lineage>
</organism>
<protein>
    <submittedName>
        <fullName evidence="2">Uncharacterized protein</fullName>
    </submittedName>
</protein>
<keyword evidence="1" id="KW-0472">Membrane</keyword>
<comment type="caution">
    <text evidence="2">The sequence shown here is derived from an EMBL/GenBank/DDBJ whole genome shotgun (WGS) entry which is preliminary data.</text>
</comment>
<keyword evidence="1" id="KW-1133">Transmembrane helix</keyword>
<keyword evidence="1" id="KW-0812">Transmembrane</keyword>
<evidence type="ECO:0000313" key="2">
    <source>
        <dbReference type="EMBL" id="HHM67833.1"/>
    </source>
</evidence>
<dbReference type="EMBL" id="DRXE01000148">
    <property type="protein sequence ID" value="HHM67833.1"/>
    <property type="molecule type" value="Genomic_DNA"/>
</dbReference>
<name>A0A7C5VJJ5_9DEIN</name>
<feature type="transmembrane region" description="Helical" evidence="1">
    <location>
        <begin position="6"/>
        <end position="28"/>
    </location>
</feature>
<reference evidence="2" key="1">
    <citation type="journal article" date="2020" name="mSystems">
        <title>Genome- and Community-Level Interaction Insights into Carbon Utilization and Element Cycling Functions of Hydrothermarchaeota in Hydrothermal Sediment.</title>
        <authorList>
            <person name="Zhou Z."/>
            <person name="Liu Y."/>
            <person name="Xu W."/>
            <person name="Pan J."/>
            <person name="Luo Z.H."/>
            <person name="Li M."/>
        </authorList>
    </citation>
    <scope>NUCLEOTIDE SEQUENCE [LARGE SCALE GENOMIC DNA]</scope>
    <source>
        <strain evidence="2">SpSt-1071</strain>
    </source>
</reference>
<proteinExistence type="predicted"/>
<evidence type="ECO:0000256" key="1">
    <source>
        <dbReference type="SAM" id="Phobius"/>
    </source>
</evidence>
<accession>A0A7C5VJJ5</accession>
<dbReference type="AlphaFoldDB" id="A0A7C5VJJ5"/>